<protein>
    <submittedName>
        <fullName evidence="2">Amino acid ABC transporter substrate-binding protein</fullName>
    </submittedName>
</protein>
<keyword evidence="1" id="KW-0472">Membrane</keyword>
<name>A0A931AMD3_9ACTN</name>
<organism evidence="2 3">
    <name type="scientific">Nonomuraea cypriaca</name>
    <dbReference type="NCBI Taxonomy" id="1187855"/>
    <lineage>
        <taxon>Bacteria</taxon>
        <taxon>Bacillati</taxon>
        <taxon>Actinomycetota</taxon>
        <taxon>Actinomycetes</taxon>
        <taxon>Streptosporangiales</taxon>
        <taxon>Streptosporangiaceae</taxon>
        <taxon>Nonomuraea</taxon>
    </lineage>
</organism>
<gene>
    <name evidence="2" type="ORF">ITP53_39000</name>
</gene>
<sequence length="863" mass="94481">MKMARRPAVWRKSTFVPAVVFTGRDRAAQVRIFAGAIATEVPYADVSADHEGQAATFRELIDRAAGEKGDLGAKVPGSLLPAPRFPLTQIILRTLRIHDEHAQGRTTNDRGNGSQRALDSVYEDGLREWRRRRAPLRSLSGRLEFFVRFLGGSSIAAALVTVLLTAWLDTAGAINAVILVGSILLALLAAELMARFWSSGTYRHGWFYDQPYVKRNDRESLVSYLRRVAELPDSQTVDRLLMFAFIEDLRLAYSRRRPWPGWGRGGYAVLRLGEVDGDKERTRFLRVMHKILTDTGLRVPLLVIVEADTLPPDLCAEDHPAAARVDPARTDLLQAYDEWAAAAVRVAPCPYLVVDTDVVHENPADLQPLQRRAIRRLRPLGYWLVVAATILAPLGVGGWVVLRPCEAGLSALNGECVGLSTATENFDPALAPILNLIVAENNAIAADAKVFRLIYFGQLTRRPAVADPGNTLVGTAAELTGVYARQRDYNRQKSDWRMYVEFANPGQDYERAEVAARAIVERAAWDRSIAAVLGLGWSRTEVREALGILRGVQLPALATTATADRLPEVDGEASPYFYRLAPANSMQALAAAHWLAEGLPVTTGEPRKNPRVGILWQDDPQEIYSVDLADEFAKRYPVRSSERYGFSNGMELKKAAQTACGEGVEVLFYTGRGDLYPALKEAWGSYCADKGVIVLSGDDVTSTVATEVTRDQDGHNVDLRFISLSDPRTGASAQAGTSYGRVVQRTMKEVETERGKSVGEGDPAPVPLPPDHAMLAHDGALAVTSAFDGIQSQGDGMDVRAGVQDYLRGLNVTGATGAITFLPAREPHNAQDRTLWLMSVAPGEELKLERVCRPKGSDARCGR</sequence>
<keyword evidence="1" id="KW-1133">Transmembrane helix</keyword>
<feature type="transmembrane region" description="Helical" evidence="1">
    <location>
        <begin position="145"/>
        <end position="167"/>
    </location>
</feature>
<accession>A0A931AMD3</accession>
<evidence type="ECO:0000313" key="2">
    <source>
        <dbReference type="EMBL" id="MBF8191582.1"/>
    </source>
</evidence>
<keyword evidence="3" id="KW-1185">Reference proteome</keyword>
<evidence type="ECO:0000313" key="3">
    <source>
        <dbReference type="Proteomes" id="UP000605361"/>
    </source>
</evidence>
<reference evidence="2" key="1">
    <citation type="submission" date="2020-11" db="EMBL/GenBank/DDBJ databases">
        <title>Whole-genome analyses of Nonomuraea sp. K274.</title>
        <authorList>
            <person name="Veyisoglu A."/>
        </authorList>
    </citation>
    <scope>NUCLEOTIDE SEQUENCE</scope>
    <source>
        <strain evidence="2">K274</strain>
    </source>
</reference>
<dbReference type="Gene3D" id="3.40.50.2300">
    <property type="match status" value="2"/>
</dbReference>
<evidence type="ECO:0000256" key="1">
    <source>
        <dbReference type="SAM" id="Phobius"/>
    </source>
</evidence>
<dbReference type="Proteomes" id="UP000605361">
    <property type="component" value="Unassembled WGS sequence"/>
</dbReference>
<dbReference type="RefSeq" id="WP_195900488.1">
    <property type="nucleotide sequence ID" value="NZ_JADOGI010000167.1"/>
</dbReference>
<keyword evidence="1" id="KW-0812">Transmembrane</keyword>
<feature type="transmembrane region" description="Helical" evidence="1">
    <location>
        <begin position="380"/>
        <end position="402"/>
    </location>
</feature>
<dbReference type="SUPFAM" id="SSF53822">
    <property type="entry name" value="Periplasmic binding protein-like I"/>
    <property type="match status" value="1"/>
</dbReference>
<proteinExistence type="predicted"/>
<feature type="transmembrane region" description="Helical" evidence="1">
    <location>
        <begin position="173"/>
        <end position="194"/>
    </location>
</feature>
<dbReference type="AlphaFoldDB" id="A0A931AMD3"/>
<comment type="caution">
    <text evidence="2">The sequence shown here is derived from an EMBL/GenBank/DDBJ whole genome shotgun (WGS) entry which is preliminary data.</text>
</comment>
<dbReference type="EMBL" id="JADOGI010000167">
    <property type="protein sequence ID" value="MBF8191582.1"/>
    <property type="molecule type" value="Genomic_DNA"/>
</dbReference>
<dbReference type="CDD" id="cd06268">
    <property type="entry name" value="PBP1_ABC_transporter_LIVBP-like"/>
    <property type="match status" value="1"/>
</dbReference>
<dbReference type="InterPro" id="IPR028082">
    <property type="entry name" value="Peripla_BP_I"/>
</dbReference>